<evidence type="ECO:0000313" key="11">
    <source>
        <dbReference type="EMBL" id="NKE38214.1"/>
    </source>
</evidence>
<comment type="cofactor">
    <cofactor evidence="9">
        <name>Mn(2+)</name>
        <dbReference type="ChEBI" id="CHEBI:29035"/>
    </cofactor>
</comment>
<dbReference type="Pfam" id="PF03320">
    <property type="entry name" value="FBPase_glpX"/>
    <property type="match status" value="1"/>
</dbReference>
<keyword evidence="5 9" id="KW-0464">Manganese</keyword>
<dbReference type="GO" id="GO:0006071">
    <property type="term" value="P:glycerol metabolic process"/>
    <property type="evidence" value="ECO:0007669"/>
    <property type="project" value="InterPro"/>
</dbReference>
<evidence type="ECO:0000256" key="9">
    <source>
        <dbReference type="PIRSR" id="PIRSR004532-1"/>
    </source>
</evidence>
<dbReference type="AlphaFoldDB" id="A0A846TZL6"/>
<feature type="binding site" evidence="10">
    <location>
        <begin position="86"/>
        <end position="88"/>
    </location>
    <ligand>
        <name>substrate</name>
    </ligand>
</feature>
<feature type="binding site" evidence="10">
    <location>
        <position position="204"/>
    </location>
    <ligand>
        <name>substrate</name>
    </ligand>
</feature>
<evidence type="ECO:0000256" key="6">
    <source>
        <dbReference type="ARBA" id="ARBA00023277"/>
    </source>
</evidence>
<name>A0A846TZL6_9MOLU</name>
<evidence type="ECO:0000256" key="5">
    <source>
        <dbReference type="ARBA" id="ARBA00023211"/>
    </source>
</evidence>
<evidence type="ECO:0000256" key="1">
    <source>
        <dbReference type="ARBA" id="ARBA00001273"/>
    </source>
</evidence>
<dbReference type="GO" id="GO:0042132">
    <property type="term" value="F:fructose 1,6-bisphosphate 1-phosphatase activity"/>
    <property type="evidence" value="ECO:0007669"/>
    <property type="project" value="UniProtKB-EC"/>
</dbReference>
<evidence type="ECO:0000256" key="2">
    <source>
        <dbReference type="ARBA" id="ARBA00008989"/>
    </source>
</evidence>
<gene>
    <name evidence="11" type="ORF">HER12_00370</name>
</gene>
<dbReference type="InterPro" id="IPR004464">
    <property type="entry name" value="FBPase_class-2/SBPase"/>
</dbReference>
<dbReference type="PANTHER" id="PTHR30447:SF0">
    <property type="entry name" value="FRUCTOSE-1,6-BISPHOSPHATASE 1 CLASS 2-RELATED"/>
    <property type="match status" value="1"/>
</dbReference>
<dbReference type="GO" id="GO:0006094">
    <property type="term" value="P:gluconeogenesis"/>
    <property type="evidence" value="ECO:0007669"/>
    <property type="project" value="InterPro"/>
</dbReference>
<keyword evidence="12" id="KW-1185">Reference proteome</keyword>
<dbReference type="Gene3D" id="3.30.540.10">
    <property type="entry name" value="Fructose-1,6-Bisphosphatase, subunit A, domain 1"/>
    <property type="match status" value="1"/>
</dbReference>
<comment type="pathway">
    <text evidence="7">Carbohydrate biosynthesis.</text>
</comment>
<dbReference type="EMBL" id="JAAVVK010000001">
    <property type="protein sequence ID" value="NKE38214.1"/>
    <property type="molecule type" value="Genomic_DNA"/>
</dbReference>
<dbReference type="PIRSF" id="PIRSF004532">
    <property type="entry name" value="GlpX"/>
    <property type="match status" value="1"/>
</dbReference>
<comment type="caution">
    <text evidence="11">The sequence shown here is derived from an EMBL/GenBank/DDBJ whole genome shotgun (WGS) entry which is preliminary data.</text>
</comment>
<feature type="binding site" evidence="10">
    <location>
        <position position="117"/>
    </location>
    <ligand>
        <name>substrate</name>
    </ligand>
</feature>
<keyword evidence="6 8" id="KW-0119">Carbohydrate metabolism</keyword>
<dbReference type="Proteomes" id="UP000584587">
    <property type="component" value="Unassembled WGS sequence"/>
</dbReference>
<dbReference type="PANTHER" id="PTHR30447">
    <property type="entry name" value="FRUCTOSE-1,6-BISPHOSPHATASE CLASS 2"/>
    <property type="match status" value="1"/>
</dbReference>
<feature type="binding site" evidence="9">
    <location>
        <position position="207"/>
    </location>
    <ligand>
        <name>Mn(2+)</name>
        <dbReference type="ChEBI" id="CHEBI:29035"/>
        <label>2</label>
    </ligand>
</feature>
<comment type="catalytic activity">
    <reaction evidence="1">
        <text>beta-D-fructose 1,6-bisphosphate + H2O = beta-D-fructose 6-phosphate + phosphate</text>
        <dbReference type="Rhea" id="RHEA:11064"/>
        <dbReference type="ChEBI" id="CHEBI:15377"/>
        <dbReference type="ChEBI" id="CHEBI:32966"/>
        <dbReference type="ChEBI" id="CHEBI:43474"/>
        <dbReference type="ChEBI" id="CHEBI:57634"/>
        <dbReference type="EC" id="3.1.3.11"/>
    </reaction>
</comment>
<evidence type="ECO:0000256" key="10">
    <source>
        <dbReference type="PIRSR" id="PIRSR004532-2"/>
    </source>
</evidence>
<protein>
    <recommendedName>
        <fullName evidence="8">Fructose-1,6-bisphosphatase</fullName>
    </recommendedName>
</protein>
<comment type="similarity">
    <text evidence="2 8">Belongs to the FBPase class 2 family.</text>
</comment>
<feature type="binding site" evidence="9">
    <location>
        <position position="31"/>
    </location>
    <ligand>
        <name>Mn(2+)</name>
        <dbReference type="ChEBI" id="CHEBI:29035"/>
        <label>1</label>
    </ligand>
</feature>
<dbReference type="GO" id="GO:0030388">
    <property type="term" value="P:fructose 1,6-bisphosphate metabolic process"/>
    <property type="evidence" value="ECO:0007669"/>
    <property type="project" value="TreeGrafter"/>
</dbReference>
<accession>A0A846TZL6</accession>
<evidence type="ECO:0000256" key="3">
    <source>
        <dbReference type="ARBA" id="ARBA00022723"/>
    </source>
</evidence>
<sequence length="346" mass="38381">MNKDMHLIRAIEMAAIAAYKYIGTKNKNAVDDAAVQALETILKVAPIKTKVVIGEGELDQAPMLYVGQELGTAPNVTFEIAVDPIEGTYPAAYNIAGSIACLAAAKPGTMVYLPEMYMDKLFVNQELAHVIDLEKGLAWNVEQMQKAKSYHDLIAIVLDKPRNQAAINLLREYGVIVRLIGDGDVLAAIDVINQEADFVYGIGGAPEGVLMAALAISSCGNMHARLLPYQDIWPNEPETPTRMRIEAEQLLKCGLKNYQYLTSEELINDEAVRFIATGLTAGGSLKPIKYQHGIYHLNTFFASHGILRNMQVKYSIEQIKKLRPEIKTVIDKYQRSYEKKNPKNDI</sequence>
<feature type="binding site" evidence="9">
    <location>
        <position position="83"/>
    </location>
    <ligand>
        <name>Mn(2+)</name>
        <dbReference type="ChEBI" id="CHEBI:29035"/>
        <label>2</label>
    </ligand>
</feature>
<dbReference type="GO" id="GO:0046872">
    <property type="term" value="F:metal ion binding"/>
    <property type="evidence" value="ECO:0007669"/>
    <property type="project" value="UniProtKB-KW"/>
</dbReference>
<evidence type="ECO:0000256" key="7">
    <source>
        <dbReference type="ARBA" id="ARBA00024331"/>
    </source>
</evidence>
<feature type="binding site" evidence="10">
    <location>
        <begin position="160"/>
        <end position="162"/>
    </location>
    <ligand>
        <name>substrate</name>
    </ligand>
</feature>
<dbReference type="RefSeq" id="WP_168104692.1">
    <property type="nucleotide sequence ID" value="NZ_CP051215.1"/>
</dbReference>
<evidence type="ECO:0000256" key="8">
    <source>
        <dbReference type="PIRNR" id="PIRNR004532"/>
    </source>
</evidence>
<organism evidence="11 12">
    <name type="scientific">Spiroplasma platyhelix PALS-1</name>
    <dbReference type="NCBI Taxonomy" id="1276218"/>
    <lineage>
        <taxon>Bacteria</taxon>
        <taxon>Bacillati</taxon>
        <taxon>Mycoplasmatota</taxon>
        <taxon>Mollicutes</taxon>
        <taxon>Entomoplasmatales</taxon>
        <taxon>Spiroplasmataceae</taxon>
        <taxon>Spiroplasma</taxon>
    </lineage>
</organism>
<dbReference type="GO" id="GO:0005829">
    <property type="term" value="C:cytosol"/>
    <property type="evidence" value="ECO:0007669"/>
    <property type="project" value="TreeGrafter"/>
</dbReference>
<reference evidence="11 12" key="1">
    <citation type="submission" date="2020-04" db="EMBL/GenBank/DDBJ databases">
        <title>Complete genome sequence of Spiroplasma platyhelix ATCC 51748, an insect isolate.</title>
        <authorList>
            <person name="Green E.A."/>
            <person name="Klassen J.L."/>
        </authorList>
    </citation>
    <scope>NUCLEOTIDE SEQUENCE [LARGE SCALE GENOMIC DNA]</scope>
    <source>
        <strain evidence="11 12">PALS-1</strain>
    </source>
</reference>
<keyword evidence="3 9" id="KW-0479">Metal-binding</keyword>
<proteinExistence type="inferred from homology"/>
<evidence type="ECO:0000313" key="12">
    <source>
        <dbReference type="Proteomes" id="UP000584587"/>
    </source>
</evidence>
<dbReference type="SUPFAM" id="SSF56655">
    <property type="entry name" value="Carbohydrate phosphatase"/>
    <property type="match status" value="1"/>
</dbReference>
<dbReference type="Gene3D" id="3.40.190.90">
    <property type="match status" value="1"/>
</dbReference>
<keyword evidence="4" id="KW-0378">Hydrolase</keyword>
<feature type="binding site" evidence="10">
    <location>
        <begin position="182"/>
        <end position="184"/>
    </location>
    <ligand>
        <name>substrate</name>
    </ligand>
</feature>
<feature type="binding site" evidence="9">
    <location>
        <position position="55"/>
    </location>
    <ligand>
        <name>Mn(2+)</name>
        <dbReference type="ChEBI" id="CHEBI:29035"/>
        <label>1</label>
    </ligand>
</feature>
<feature type="binding site" evidence="9">
    <location>
        <position position="86"/>
    </location>
    <ligand>
        <name>Mn(2+)</name>
        <dbReference type="ChEBI" id="CHEBI:29035"/>
        <label>2</label>
    </ligand>
</feature>
<evidence type="ECO:0000256" key="4">
    <source>
        <dbReference type="ARBA" id="ARBA00022801"/>
    </source>
</evidence>